<dbReference type="RefSeq" id="WP_109621285.1">
    <property type="nucleotide sequence ID" value="NZ_QGDO01000006.1"/>
</dbReference>
<sequence length="184" mass="21086">MNTLKYILGFLVFSLISCSSEKQEDSNLQDTADKVETKKEVIIKKKLKVTSELLSKDKSFSSQLLLADSLQMKRKLKNGEFDNYSLQLHDLLVKSEMDTLAYFSSKSDQLTGYKVIGWFKNDILFYTENGPKTVDKYLLFDPVKKESYLLDYWSAEKLSNTEGLKDKSISFNIESGKVTSIDLK</sequence>
<organism evidence="1 2">
    <name type="scientific">Sediminitomix flava</name>
    <dbReference type="NCBI Taxonomy" id="379075"/>
    <lineage>
        <taxon>Bacteria</taxon>
        <taxon>Pseudomonadati</taxon>
        <taxon>Bacteroidota</taxon>
        <taxon>Cytophagia</taxon>
        <taxon>Cytophagales</taxon>
        <taxon>Flammeovirgaceae</taxon>
        <taxon>Sediminitomix</taxon>
    </lineage>
</organism>
<accession>A0A315Z642</accession>
<reference evidence="1 2" key="1">
    <citation type="submission" date="2018-03" db="EMBL/GenBank/DDBJ databases">
        <title>Genomic Encyclopedia of Archaeal and Bacterial Type Strains, Phase II (KMG-II): from individual species to whole genera.</title>
        <authorList>
            <person name="Goeker M."/>
        </authorList>
    </citation>
    <scope>NUCLEOTIDE SEQUENCE [LARGE SCALE GENOMIC DNA]</scope>
    <source>
        <strain evidence="1 2">DSM 28229</strain>
    </source>
</reference>
<protein>
    <submittedName>
        <fullName evidence="1">Uncharacterized protein</fullName>
    </submittedName>
</protein>
<comment type="caution">
    <text evidence="1">The sequence shown here is derived from an EMBL/GenBank/DDBJ whole genome shotgun (WGS) entry which is preliminary data.</text>
</comment>
<evidence type="ECO:0000313" key="2">
    <source>
        <dbReference type="Proteomes" id="UP000245535"/>
    </source>
</evidence>
<dbReference type="AlphaFoldDB" id="A0A315Z642"/>
<keyword evidence="2" id="KW-1185">Reference proteome</keyword>
<name>A0A315Z642_SEDFL</name>
<dbReference type="Proteomes" id="UP000245535">
    <property type="component" value="Unassembled WGS sequence"/>
</dbReference>
<gene>
    <name evidence="1" type="ORF">BC781_106238</name>
</gene>
<proteinExistence type="predicted"/>
<dbReference type="EMBL" id="QGDO01000006">
    <property type="protein sequence ID" value="PWJ39337.1"/>
    <property type="molecule type" value="Genomic_DNA"/>
</dbReference>
<evidence type="ECO:0000313" key="1">
    <source>
        <dbReference type="EMBL" id="PWJ39337.1"/>
    </source>
</evidence>
<dbReference type="PROSITE" id="PS51257">
    <property type="entry name" value="PROKAR_LIPOPROTEIN"/>
    <property type="match status" value="1"/>
</dbReference>